<proteinExistence type="inferred from homology"/>
<feature type="site" description="Important for catalytic activity" evidence="5">
    <location>
        <position position="103"/>
    </location>
</feature>
<evidence type="ECO:0000259" key="6">
    <source>
        <dbReference type="Pfam" id="PF01370"/>
    </source>
</evidence>
<feature type="binding site" evidence="5">
    <location>
        <position position="136"/>
    </location>
    <ligand>
        <name>NADP(+)</name>
        <dbReference type="ChEBI" id="CHEBI:58349"/>
    </ligand>
</feature>
<evidence type="ECO:0000313" key="7">
    <source>
        <dbReference type="EMBL" id="KRS13077.1"/>
    </source>
</evidence>
<evidence type="ECO:0000256" key="3">
    <source>
        <dbReference type="ARBA" id="ARBA00023002"/>
    </source>
</evidence>
<dbReference type="UniPathway" id="UPA00128">
    <property type="reaction ID" value="UER00191"/>
</dbReference>
<keyword evidence="2 5" id="KW-0521">NADP</keyword>
<feature type="binding site" evidence="5">
    <location>
        <begin position="7"/>
        <end position="13"/>
    </location>
    <ligand>
        <name>NADP(+)</name>
        <dbReference type="ChEBI" id="CHEBI:58349"/>
    </ligand>
</feature>
<dbReference type="Gene3D" id="3.40.50.720">
    <property type="entry name" value="NAD(P)-binding Rossmann-like Domain"/>
    <property type="match status" value="1"/>
</dbReference>
<comment type="function">
    <text evidence="5">Catalyzes the two-step NADP-dependent conversion of GDP-4-dehydro-6-deoxy-D-mannose to GDP-fucose, involving an epimerase and a reductase reaction.</text>
</comment>
<name>A0A0T5NVV2_9RHOB</name>
<dbReference type="CDD" id="cd05239">
    <property type="entry name" value="GDP_FS_SDR_e"/>
    <property type="match status" value="1"/>
</dbReference>
<dbReference type="PANTHER" id="PTHR43238">
    <property type="entry name" value="GDP-L-FUCOSE SYNTHASE"/>
    <property type="match status" value="1"/>
</dbReference>
<keyword evidence="4 5" id="KW-0413">Isomerase</keyword>
<dbReference type="SUPFAM" id="SSF51735">
    <property type="entry name" value="NAD(P)-binding Rossmann-fold domains"/>
    <property type="match status" value="1"/>
</dbReference>
<keyword evidence="5" id="KW-0511">Multifunctional enzyme</keyword>
<feature type="binding site" evidence="5">
    <location>
        <position position="199"/>
    </location>
    <ligand>
        <name>substrate</name>
    </ligand>
</feature>
<dbReference type="AlphaFoldDB" id="A0A0T5NVV2"/>
<dbReference type="OrthoDB" id="9811425at2"/>
<dbReference type="Pfam" id="PF01370">
    <property type="entry name" value="Epimerase"/>
    <property type="match status" value="1"/>
</dbReference>
<evidence type="ECO:0000313" key="8">
    <source>
        <dbReference type="Proteomes" id="UP000051295"/>
    </source>
</evidence>
<dbReference type="InterPro" id="IPR001509">
    <property type="entry name" value="Epimerase_deHydtase"/>
</dbReference>
<dbReference type="EC" id="1.1.1.271" evidence="5"/>
<dbReference type="GO" id="GO:0042351">
    <property type="term" value="P:'de novo' GDP-L-fucose biosynthetic process"/>
    <property type="evidence" value="ECO:0007669"/>
    <property type="project" value="UniProtKB-UniRule"/>
</dbReference>
<dbReference type="InterPro" id="IPR036291">
    <property type="entry name" value="NAD(P)-bd_dom_sf"/>
</dbReference>
<feature type="site" description="Important for catalytic activity" evidence="5">
    <location>
        <position position="105"/>
    </location>
</feature>
<feature type="binding site" evidence="5">
    <location>
        <begin position="101"/>
        <end position="104"/>
    </location>
    <ligand>
        <name>NADP(+)</name>
        <dbReference type="ChEBI" id="CHEBI:58349"/>
    </ligand>
</feature>
<keyword evidence="8" id="KW-1185">Reference proteome</keyword>
<evidence type="ECO:0000256" key="5">
    <source>
        <dbReference type="HAMAP-Rule" id="MF_00956"/>
    </source>
</evidence>
<dbReference type="Proteomes" id="UP000051295">
    <property type="component" value="Unassembled WGS sequence"/>
</dbReference>
<organism evidence="7 8">
    <name type="scientific">Roseovarius atlanticus</name>
    <dbReference type="NCBI Taxonomy" id="1641875"/>
    <lineage>
        <taxon>Bacteria</taxon>
        <taxon>Pseudomonadati</taxon>
        <taxon>Pseudomonadota</taxon>
        <taxon>Alphaproteobacteria</taxon>
        <taxon>Rhodobacterales</taxon>
        <taxon>Roseobacteraceae</taxon>
        <taxon>Roseovarius</taxon>
    </lineage>
</organism>
<evidence type="ECO:0000256" key="1">
    <source>
        <dbReference type="ARBA" id="ARBA00005959"/>
    </source>
</evidence>
<dbReference type="EMBL" id="LAXJ01000007">
    <property type="protein sequence ID" value="KRS13077.1"/>
    <property type="molecule type" value="Genomic_DNA"/>
</dbReference>
<feature type="binding site" evidence="5">
    <location>
        <position position="176"/>
    </location>
    <ligand>
        <name>NADP(+)</name>
        <dbReference type="ChEBI" id="CHEBI:58349"/>
    </ligand>
</feature>
<feature type="binding site" evidence="5">
    <location>
        <position position="206"/>
    </location>
    <ligand>
        <name>substrate</name>
    </ligand>
</feature>
<comment type="catalytic activity">
    <reaction evidence="5">
        <text>GDP-beta-L-fucose + NADP(+) = GDP-4-dehydro-alpha-D-rhamnose + NADPH + H(+)</text>
        <dbReference type="Rhea" id="RHEA:18885"/>
        <dbReference type="ChEBI" id="CHEBI:15378"/>
        <dbReference type="ChEBI" id="CHEBI:57273"/>
        <dbReference type="ChEBI" id="CHEBI:57783"/>
        <dbReference type="ChEBI" id="CHEBI:57964"/>
        <dbReference type="ChEBI" id="CHEBI:58349"/>
        <dbReference type="EC" id="1.1.1.271"/>
    </reaction>
</comment>
<protein>
    <recommendedName>
        <fullName evidence="5">GDP-L-fucose synthase</fullName>
        <ecNumber evidence="5">1.1.1.271</ecNumber>
    </recommendedName>
    <alternativeName>
        <fullName evidence="5">GDP-4-keto-6-deoxy-D-mannose-3,5-epimerase-4-reductase</fullName>
    </alternativeName>
</protein>
<dbReference type="STRING" id="1641875.XM53_07955"/>
<dbReference type="Gene3D" id="3.90.25.10">
    <property type="entry name" value="UDP-galactose 4-epimerase, domain 1"/>
    <property type="match status" value="1"/>
</dbReference>
<dbReference type="PANTHER" id="PTHR43238:SF1">
    <property type="entry name" value="GDP-L-FUCOSE SYNTHASE"/>
    <property type="match status" value="1"/>
</dbReference>
<dbReference type="PATRIC" id="fig|1641875.4.peg.3992"/>
<evidence type="ECO:0000256" key="2">
    <source>
        <dbReference type="ARBA" id="ARBA00022857"/>
    </source>
</evidence>
<feature type="domain" description="NAD-dependent epimerase/dehydratase" evidence="6">
    <location>
        <begin position="3"/>
        <end position="235"/>
    </location>
</feature>
<comment type="pathway">
    <text evidence="5">Nucleotide-sugar biosynthesis; GDP-L-fucose biosynthesis via de novo pathway; GDP-L-fucose from GDP-alpha-D-mannose: step 2/2.</text>
</comment>
<comment type="caution">
    <text evidence="5">Lacks conserved residue(s) required for the propagation of feature annotation.</text>
</comment>
<dbReference type="GO" id="GO:0016853">
    <property type="term" value="F:isomerase activity"/>
    <property type="evidence" value="ECO:0007669"/>
    <property type="project" value="UniProtKB-KW"/>
</dbReference>
<comment type="caution">
    <text evidence="7">The sequence shown here is derived from an EMBL/GenBank/DDBJ whole genome shotgun (WGS) entry which is preliminary data.</text>
</comment>
<comment type="similarity">
    <text evidence="1 5">Belongs to the NAD(P)-dependent epimerase/dehydratase family. Fucose synthase subfamily.</text>
</comment>
<sequence length="310" mass="33579">MKVLLTGGRGMVGRAIQDHPGAALHRIVAPTSAELDLTDRAAVMAFVAETAPDIIIHAAGRVGGIQANIAKPAAFLTENMDMGFNIVMAARDAGVPRLLNLGSSCMYPHDAPNPLHEDSLGKGELEPTNEGYGLAKVAVARLCAFVSREREDLAYKTLIPCNLYGLHDKFDPQVSHLVPAIIRKVHEAKESNAETVEIWGDGTARREFMFSGDLADGVWAAVERFDALPDDMNIGLGYDYSINEYYAGAARVIGWEGAFVHDLSRPTGMKQKLLDVSTQKEFGWEAKTSLADGIAQTYAHFQDLLKRGAA</sequence>
<evidence type="ECO:0000256" key="4">
    <source>
        <dbReference type="ARBA" id="ARBA00023235"/>
    </source>
</evidence>
<feature type="binding site" evidence="5">
    <location>
        <begin position="160"/>
        <end position="163"/>
    </location>
    <ligand>
        <name>NADP(+)</name>
        <dbReference type="ChEBI" id="CHEBI:58349"/>
    </ligand>
</feature>
<dbReference type="GO" id="GO:0050577">
    <property type="term" value="F:GDP-L-fucose synthase activity"/>
    <property type="evidence" value="ECO:0007669"/>
    <property type="project" value="UniProtKB-UniRule"/>
</dbReference>
<feature type="binding site" evidence="5">
    <location>
        <position position="184"/>
    </location>
    <ligand>
        <name>substrate</name>
    </ligand>
</feature>
<dbReference type="GO" id="GO:0070401">
    <property type="term" value="F:NADP+ binding"/>
    <property type="evidence" value="ECO:0007669"/>
    <property type="project" value="UniProtKB-UniRule"/>
</dbReference>
<keyword evidence="3 5" id="KW-0560">Oxidoreductase</keyword>
<feature type="active site" description="Proton donor/acceptor" evidence="5">
    <location>
        <position position="132"/>
    </location>
</feature>
<gene>
    <name evidence="5" type="primary">fcl</name>
    <name evidence="7" type="ORF">XM53_07955</name>
</gene>
<dbReference type="RefSeq" id="WP_057792057.1">
    <property type="nucleotide sequence ID" value="NZ_LAXJ01000007.1"/>
</dbReference>
<reference evidence="7 8" key="1">
    <citation type="submission" date="2015-04" db="EMBL/GenBank/DDBJ databases">
        <title>The draft genome sequence of Roseovarius sp.R12b.</title>
        <authorList>
            <person name="Li G."/>
            <person name="Lai Q."/>
            <person name="Shao Z."/>
            <person name="Yan P."/>
        </authorList>
    </citation>
    <scope>NUCLEOTIDE SEQUENCE [LARGE SCALE GENOMIC DNA]</scope>
    <source>
        <strain evidence="7 8">R12B</strain>
    </source>
</reference>
<accession>A0A0T5NVV2</accession>
<dbReference type="HAMAP" id="MF_00956">
    <property type="entry name" value="GDP_fucose_synth"/>
    <property type="match status" value="1"/>
</dbReference>
<dbReference type="InterPro" id="IPR028614">
    <property type="entry name" value="GDP_fucose/colitose_synth"/>
</dbReference>